<organism evidence="5 6">
    <name type="scientific">Nesterenkonia natronophila</name>
    <dbReference type="NCBI Taxonomy" id="2174932"/>
    <lineage>
        <taxon>Bacteria</taxon>
        <taxon>Bacillati</taxon>
        <taxon>Actinomycetota</taxon>
        <taxon>Actinomycetes</taxon>
        <taxon>Micrococcales</taxon>
        <taxon>Micrococcaceae</taxon>
        <taxon>Nesterenkonia</taxon>
    </lineage>
</organism>
<dbReference type="GO" id="GO:0016853">
    <property type="term" value="F:isomerase activity"/>
    <property type="evidence" value="ECO:0007669"/>
    <property type="project" value="UniProtKB-ARBA"/>
</dbReference>
<dbReference type="GO" id="GO:0016787">
    <property type="term" value="F:hydrolase activity"/>
    <property type="evidence" value="ECO:0007669"/>
    <property type="project" value="UniProtKB-KW"/>
</dbReference>
<protein>
    <submittedName>
        <fullName evidence="5">FAA hydrolase family protein</fullName>
    </submittedName>
</protein>
<dbReference type="PANTHER" id="PTHR42796:SF4">
    <property type="entry name" value="FUMARYLACETOACETATE HYDROLASE DOMAIN-CONTAINING PROTEIN 2A"/>
    <property type="match status" value="1"/>
</dbReference>
<dbReference type="AlphaFoldDB" id="A0A3A4F2C4"/>
<comment type="similarity">
    <text evidence="1">Belongs to the FAH family.</text>
</comment>
<evidence type="ECO:0000256" key="3">
    <source>
        <dbReference type="SAM" id="MobiDB-lite"/>
    </source>
</evidence>
<dbReference type="InterPro" id="IPR051121">
    <property type="entry name" value="FAH"/>
</dbReference>
<keyword evidence="2" id="KW-0479">Metal-binding</keyword>
<evidence type="ECO:0000313" key="5">
    <source>
        <dbReference type="EMBL" id="RJN32442.1"/>
    </source>
</evidence>
<keyword evidence="6" id="KW-1185">Reference proteome</keyword>
<evidence type="ECO:0000259" key="4">
    <source>
        <dbReference type="Pfam" id="PF01557"/>
    </source>
</evidence>
<evidence type="ECO:0000256" key="1">
    <source>
        <dbReference type="ARBA" id="ARBA00010211"/>
    </source>
</evidence>
<dbReference type="FunFam" id="3.90.850.10:FF:000002">
    <property type="entry name" value="2-hydroxyhepta-2,4-diene-1,7-dioate isomerase"/>
    <property type="match status" value="1"/>
</dbReference>
<proteinExistence type="inferred from homology"/>
<dbReference type="SUPFAM" id="SSF56529">
    <property type="entry name" value="FAH"/>
    <property type="match status" value="1"/>
</dbReference>
<feature type="region of interest" description="Disordered" evidence="3">
    <location>
        <begin position="277"/>
        <end position="296"/>
    </location>
</feature>
<dbReference type="InterPro" id="IPR011234">
    <property type="entry name" value="Fumarylacetoacetase-like_C"/>
</dbReference>
<evidence type="ECO:0000256" key="2">
    <source>
        <dbReference type="ARBA" id="ARBA00022723"/>
    </source>
</evidence>
<dbReference type="EMBL" id="QYZP01000001">
    <property type="protein sequence ID" value="RJN32442.1"/>
    <property type="molecule type" value="Genomic_DNA"/>
</dbReference>
<comment type="caution">
    <text evidence="5">The sequence shown here is derived from an EMBL/GenBank/DDBJ whole genome shotgun (WGS) entry which is preliminary data.</text>
</comment>
<dbReference type="Gene3D" id="3.90.850.10">
    <property type="entry name" value="Fumarylacetoacetase-like, C-terminal domain"/>
    <property type="match status" value="1"/>
</dbReference>
<accession>A0A3A4F2C4</accession>
<evidence type="ECO:0000313" key="6">
    <source>
        <dbReference type="Proteomes" id="UP000266615"/>
    </source>
</evidence>
<dbReference type="GO" id="GO:0046872">
    <property type="term" value="F:metal ion binding"/>
    <property type="evidence" value="ECO:0007669"/>
    <property type="project" value="UniProtKB-KW"/>
</dbReference>
<dbReference type="RefSeq" id="WP_119901488.1">
    <property type="nucleotide sequence ID" value="NZ_QYZP01000001.1"/>
</dbReference>
<dbReference type="PANTHER" id="PTHR42796">
    <property type="entry name" value="FUMARYLACETOACETATE HYDROLASE DOMAIN-CONTAINING PROTEIN 2A-RELATED"/>
    <property type="match status" value="1"/>
</dbReference>
<dbReference type="GO" id="GO:0019752">
    <property type="term" value="P:carboxylic acid metabolic process"/>
    <property type="evidence" value="ECO:0007669"/>
    <property type="project" value="UniProtKB-ARBA"/>
</dbReference>
<dbReference type="OrthoDB" id="9805307at2"/>
<reference evidence="5 6" key="1">
    <citation type="submission" date="2018-09" db="EMBL/GenBank/DDBJ databases">
        <title>Nesterenkonia natronophila sp. nov., an alkaliphilic actinobacteriume isolated from a soda lake, and emended description of the genus Nesterenkonia.</title>
        <authorList>
            <person name="Menes R.J."/>
            <person name="Iriarte A."/>
        </authorList>
    </citation>
    <scope>NUCLEOTIDE SEQUENCE [LARGE SCALE GENOMIC DNA]</scope>
    <source>
        <strain evidence="5 6">M8</strain>
    </source>
</reference>
<dbReference type="Proteomes" id="UP000266615">
    <property type="component" value="Unassembled WGS sequence"/>
</dbReference>
<gene>
    <name evidence="5" type="ORF">D3250_00900</name>
</gene>
<keyword evidence="5" id="KW-0378">Hydrolase</keyword>
<dbReference type="Pfam" id="PF01557">
    <property type="entry name" value="FAA_hydrolase"/>
    <property type="match status" value="1"/>
</dbReference>
<sequence length="296" mass="32301">MKLATLHIRGKTVACVQTESDFAVVRDGDVSSLMEQPEWRSQAAKAAESSSRRLTHAEAVFAPLVTTDRKIICCGLNYADHISEMGRELPEHPTLFAKFADTLCGANDRIEVRASEKVDWEAELAVMVGSHLHEADEAEASAAIAGYAVANDVSMRDWQNRTTQWLQGKAFDATTPVGPVLVTADEFGEEPIFDVYCYVNDEQVQHGDTSRLVFPPAKLLAYVSTFTQLRPGDLILTGTPGGVGAGAKPPRFLADGDFLRTEIPGVGSLRNQVRVEGMTSEESCAPDLERRQLTHP</sequence>
<dbReference type="InterPro" id="IPR036663">
    <property type="entry name" value="Fumarylacetoacetase_C_sf"/>
</dbReference>
<feature type="domain" description="Fumarylacetoacetase-like C-terminal" evidence="4">
    <location>
        <begin position="70"/>
        <end position="274"/>
    </location>
</feature>
<name>A0A3A4F2C4_9MICC</name>
<feature type="compositionally biased region" description="Basic and acidic residues" evidence="3">
    <location>
        <begin position="287"/>
        <end position="296"/>
    </location>
</feature>